<accession>A0A2A5AVW5</accession>
<dbReference type="Pfam" id="PF12843">
    <property type="entry name" value="QSregVF_b"/>
    <property type="match status" value="1"/>
</dbReference>
<dbReference type="InterPro" id="IPR024530">
    <property type="entry name" value="QSregVF_b"/>
</dbReference>
<evidence type="ECO:0000313" key="2">
    <source>
        <dbReference type="Proteomes" id="UP000218327"/>
    </source>
</evidence>
<dbReference type="EMBL" id="NVVJ01000040">
    <property type="protein sequence ID" value="PCJ23385.1"/>
    <property type="molecule type" value="Genomic_DNA"/>
</dbReference>
<proteinExistence type="predicted"/>
<evidence type="ECO:0000313" key="1">
    <source>
        <dbReference type="EMBL" id="PCJ23385.1"/>
    </source>
</evidence>
<reference evidence="2" key="1">
    <citation type="submission" date="2017-08" db="EMBL/GenBank/DDBJ databases">
        <title>A dynamic microbial community with high functional redundancy inhabits the cold, oxic subseafloor aquifer.</title>
        <authorList>
            <person name="Tully B.J."/>
            <person name="Wheat C.G."/>
            <person name="Glazer B.T."/>
            <person name="Huber J.A."/>
        </authorList>
    </citation>
    <scope>NUCLEOTIDE SEQUENCE [LARGE SCALE GENOMIC DNA]</scope>
</reference>
<sequence length="71" mass="8286">MYDPDNLKKIANMKMPFGKYKGRTLIQLPEPYLVWFARQGFPQGQIGELLLLTYEIKVNGLENLIYPLQVK</sequence>
<comment type="caution">
    <text evidence="1">The sequence shown here is derived from an EMBL/GenBank/DDBJ whole genome shotgun (WGS) entry which is preliminary data.</text>
</comment>
<name>A0A2A5AVW5_9GAMM</name>
<protein>
    <recommendedName>
        <fullName evidence="3">Cytoplasmic protein</fullName>
    </recommendedName>
</protein>
<organism evidence="1 2">
    <name type="scientific">SAR86 cluster bacterium</name>
    <dbReference type="NCBI Taxonomy" id="2030880"/>
    <lineage>
        <taxon>Bacteria</taxon>
        <taxon>Pseudomonadati</taxon>
        <taxon>Pseudomonadota</taxon>
        <taxon>Gammaproteobacteria</taxon>
        <taxon>SAR86 cluster</taxon>
    </lineage>
</organism>
<dbReference type="AlphaFoldDB" id="A0A2A5AVW5"/>
<gene>
    <name evidence="1" type="ORF">COA96_12060</name>
</gene>
<evidence type="ECO:0008006" key="3">
    <source>
        <dbReference type="Google" id="ProtNLM"/>
    </source>
</evidence>
<dbReference type="Proteomes" id="UP000218327">
    <property type="component" value="Unassembled WGS sequence"/>
</dbReference>